<keyword evidence="4 7" id="KW-0862">Zinc</keyword>
<dbReference type="GO" id="GO:0034599">
    <property type="term" value="P:cellular response to oxidative stress"/>
    <property type="evidence" value="ECO:0007669"/>
    <property type="project" value="TreeGrafter"/>
</dbReference>
<reference evidence="9 10" key="1">
    <citation type="journal article" date="2018" name="Sci. Rep.">
        <title>Genome sequence of the cauliflower mushroom Sparassis crispa (Hanabiratake) and its association with beneficial usage.</title>
        <authorList>
            <person name="Kiyama R."/>
            <person name="Furutani Y."/>
            <person name="Kawaguchi K."/>
            <person name="Nakanishi T."/>
        </authorList>
    </citation>
    <scope>NUCLEOTIDE SEQUENCE [LARGE SCALE GENOMIC DNA]</scope>
</reference>
<dbReference type="InterPro" id="IPR001765">
    <property type="entry name" value="Carbonic_anhydrase"/>
</dbReference>
<dbReference type="Gene3D" id="3.40.1050.10">
    <property type="entry name" value="Carbonic anhydrase"/>
    <property type="match status" value="1"/>
</dbReference>
<comment type="cofactor">
    <cofactor evidence="7">
        <name>Zn(2+)</name>
        <dbReference type="ChEBI" id="CHEBI:29105"/>
    </cofactor>
    <text evidence="7">Binds 1 zinc ion per subunit.</text>
</comment>
<evidence type="ECO:0000313" key="10">
    <source>
        <dbReference type="Proteomes" id="UP000287166"/>
    </source>
</evidence>
<keyword evidence="10" id="KW-1185">Reference proteome</keyword>
<protein>
    <recommendedName>
        <fullName evidence="2 8">Carbonic anhydrase</fullName>
        <ecNumber evidence="2 8">4.2.1.1</ecNumber>
    </recommendedName>
    <alternativeName>
        <fullName evidence="8">Carbonate dehydratase</fullName>
    </alternativeName>
</protein>
<evidence type="ECO:0000256" key="4">
    <source>
        <dbReference type="ARBA" id="ARBA00022833"/>
    </source>
</evidence>
<dbReference type="InParanoid" id="A0A401GX16"/>
<evidence type="ECO:0000256" key="8">
    <source>
        <dbReference type="RuleBase" id="RU003956"/>
    </source>
</evidence>
<dbReference type="EC" id="4.2.1.1" evidence="2 8"/>
<evidence type="ECO:0000256" key="3">
    <source>
        <dbReference type="ARBA" id="ARBA00022723"/>
    </source>
</evidence>
<evidence type="ECO:0000313" key="9">
    <source>
        <dbReference type="EMBL" id="GBE86776.1"/>
    </source>
</evidence>
<dbReference type="SUPFAM" id="SSF53056">
    <property type="entry name" value="beta-carbonic anhydrase, cab"/>
    <property type="match status" value="1"/>
</dbReference>
<dbReference type="OrthoDB" id="10248475at2759"/>
<comment type="similarity">
    <text evidence="1 8">Belongs to the beta-class carbonic anhydrase family.</text>
</comment>
<dbReference type="GO" id="GO:0004089">
    <property type="term" value="F:carbonate dehydratase activity"/>
    <property type="evidence" value="ECO:0007669"/>
    <property type="project" value="UniProtKB-UniRule"/>
</dbReference>
<feature type="binding site" evidence="7">
    <location>
        <position position="102"/>
    </location>
    <ligand>
        <name>Zn(2+)</name>
        <dbReference type="ChEBI" id="CHEBI:29105"/>
    </ligand>
</feature>
<accession>A0A401GX16</accession>
<dbReference type="FunCoup" id="A0A401GX16">
    <property type="interactions" value="263"/>
</dbReference>
<dbReference type="PANTHER" id="PTHR11002:SF76">
    <property type="entry name" value="CARBONIC ANHYDRASE"/>
    <property type="match status" value="1"/>
</dbReference>
<comment type="catalytic activity">
    <reaction evidence="6 8">
        <text>hydrogencarbonate + H(+) = CO2 + H2O</text>
        <dbReference type="Rhea" id="RHEA:10748"/>
        <dbReference type="ChEBI" id="CHEBI:15377"/>
        <dbReference type="ChEBI" id="CHEBI:15378"/>
        <dbReference type="ChEBI" id="CHEBI:16526"/>
        <dbReference type="ChEBI" id="CHEBI:17544"/>
        <dbReference type="EC" id="4.2.1.1"/>
    </reaction>
</comment>
<proteinExistence type="inferred from homology"/>
<keyword evidence="5 8" id="KW-0456">Lyase</keyword>
<evidence type="ECO:0000256" key="1">
    <source>
        <dbReference type="ARBA" id="ARBA00006217"/>
    </source>
</evidence>
<evidence type="ECO:0000256" key="6">
    <source>
        <dbReference type="ARBA" id="ARBA00048348"/>
    </source>
</evidence>
<dbReference type="SMART" id="SM00947">
    <property type="entry name" value="Pro_CA"/>
    <property type="match status" value="1"/>
</dbReference>
<name>A0A401GX16_9APHY</name>
<dbReference type="InterPro" id="IPR036874">
    <property type="entry name" value="Carbonic_anhydrase_sf"/>
</dbReference>
<dbReference type="STRING" id="139825.A0A401GX16"/>
<dbReference type="RefSeq" id="XP_027617689.1">
    <property type="nucleotide sequence ID" value="XM_027761888.1"/>
</dbReference>
<feature type="binding site" evidence="7">
    <location>
        <position position="46"/>
    </location>
    <ligand>
        <name>Zn(2+)</name>
        <dbReference type="ChEBI" id="CHEBI:29105"/>
    </ligand>
</feature>
<comment type="caution">
    <text evidence="9">The sequence shown here is derived from an EMBL/GenBank/DDBJ whole genome shotgun (WGS) entry which is preliminary data.</text>
</comment>
<dbReference type="GO" id="GO:0008270">
    <property type="term" value="F:zinc ion binding"/>
    <property type="evidence" value="ECO:0007669"/>
    <property type="project" value="UniProtKB-UniRule"/>
</dbReference>
<evidence type="ECO:0000256" key="2">
    <source>
        <dbReference type="ARBA" id="ARBA00012925"/>
    </source>
</evidence>
<gene>
    <name evidence="9" type="ORF">SCP_1000180</name>
</gene>
<sequence length="201" mass="21413">MATEDPILARLLANNAQWANDVETAEPGFFAKCAEGQSPKVLWIGCADSRVPESVLTACRPGDIFVHRNIANQFHPTDENALAVLAYAVDELRVSHVIIAGHTQCGGAAACHAAAAAIDDDVEPATPLARWLAPLTALARDLRSDVRTLVEANVRAQVANLAAAQTIRDAWAAGRSVAVHGWVYDIEKGRIRDLGVSLYGA</sequence>
<feature type="binding site" evidence="7">
    <location>
        <position position="105"/>
    </location>
    <ligand>
        <name>Zn(2+)</name>
        <dbReference type="ChEBI" id="CHEBI:29105"/>
    </ligand>
</feature>
<dbReference type="EMBL" id="BFAD01000010">
    <property type="protein sequence ID" value="GBE86776.1"/>
    <property type="molecule type" value="Genomic_DNA"/>
</dbReference>
<evidence type="ECO:0000256" key="5">
    <source>
        <dbReference type="ARBA" id="ARBA00023239"/>
    </source>
</evidence>
<dbReference type="AlphaFoldDB" id="A0A401GX16"/>
<feature type="binding site" evidence="7">
    <location>
        <position position="48"/>
    </location>
    <ligand>
        <name>Zn(2+)</name>
        <dbReference type="ChEBI" id="CHEBI:29105"/>
    </ligand>
</feature>
<dbReference type="Pfam" id="PF00484">
    <property type="entry name" value="Pro_CA"/>
    <property type="match status" value="1"/>
</dbReference>
<dbReference type="GO" id="GO:0071244">
    <property type="term" value="P:cellular response to carbon dioxide"/>
    <property type="evidence" value="ECO:0007669"/>
    <property type="project" value="TreeGrafter"/>
</dbReference>
<dbReference type="GeneID" id="38783693"/>
<comment type="function">
    <text evidence="8">Reversible hydration of carbon dioxide.</text>
</comment>
<evidence type="ECO:0000256" key="7">
    <source>
        <dbReference type="PIRSR" id="PIRSR601765-1"/>
    </source>
</evidence>
<dbReference type="PANTHER" id="PTHR11002">
    <property type="entry name" value="CARBONIC ANHYDRASE"/>
    <property type="match status" value="1"/>
</dbReference>
<organism evidence="9 10">
    <name type="scientific">Sparassis crispa</name>
    <dbReference type="NCBI Taxonomy" id="139825"/>
    <lineage>
        <taxon>Eukaryota</taxon>
        <taxon>Fungi</taxon>
        <taxon>Dikarya</taxon>
        <taxon>Basidiomycota</taxon>
        <taxon>Agaricomycotina</taxon>
        <taxon>Agaricomycetes</taxon>
        <taxon>Polyporales</taxon>
        <taxon>Sparassidaceae</taxon>
        <taxon>Sparassis</taxon>
    </lineage>
</organism>
<keyword evidence="3 7" id="KW-0479">Metal-binding</keyword>
<dbReference type="Proteomes" id="UP000287166">
    <property type="component" value="Unassembled WGS sequence"/>
</dbReference>